<feature type="compositionally biased region" description="Low complexity" evidence="1">
    <location>
        <begin position="10"/>
        <end position="31"/>
    </location>
</feature>
<gene>
    <name evidence="2" type="ORF">PNOK_0944000</name>
</gene>
<proteinExistence type="predicted"/>
<feature type="compositionally biased region" description="Polar residues" evidence="1">
    <location>
        <begin position="43"/>
        <end position="63"/>
    </location>
</feature>
<evidence type="ECO:0000256" key="1">
    <source>
        <dbReference type="SAM" id="MobiDB-lite"/>
    </source>
</evidence>
<dbReference type="Proteomes" id="UP000217199">
    <property type="component" value="Unassembled WGS sequence"/>
</dbReference>
<dbReference type="InParanoid" id="A0A286U5Q3"/>
<feature type="region of interest" description="Disordered" evidence="1">
    <location>
        <begin position="43"/>
        <end position="70"/>
    </location>
</feature>
<evidence type="ECO:0000313" key="3">
    <source>
        <dbReference type="Proteomes" id="UP000217199"/>
    </source>
</evidence>
<accession>A0A286U5Q3</accession>
<name>A0A286U5Q3_9AGAM</name>
<keyword evidence="3" id="KW-1185">Reference proteome</keyword>
<feature type="region of interest" description="Disordered" evidence="1">
    <location>
        <begin position="1"/>
        <end position="31"/>
    </location>
</feature>
<dbReference type="AlphaFoldDB" id="A0A286U5Q3"/>
<comment type="caution">
    <text evidence="2">The sequence shown here is derived from an EMBL/GenBank/DDBJ whole genome shotgun (WGS) entry which is preliminary data.</text>
</comment>
<sequence>MSINLKEAGSSDVKSGSSTSTLSQQSGSSVVSDLQFADVTGSMNSAEQGSVVSQSTINSTSMAETGDSDV</sequence>
<evidence type="ECO:0000313" key="2">
    <source>
        <dbReference type="EMBL" id="PAV14887.1"/>
    </source>
</evidence>
<organism evidence="2 3">
    <name type="scientific">Pyrrhoderma noxium</name>
    <dbReference type="NCBI Taxonomy" id="2282107"/>
    <lineage>
        <taxon>Eukaryota</taxon>
        <taxon>Fungi</taxon>
        <taxon>Dikarya</taxon>
        <taxon>Basidiomycota</taxon>
        <taxon>Agaricomycotina</taxon>
        <taxon>Agaricomycetes</taxon>
        <taxon>Hymenochaetales</taxon>
        <taxon>Hymenochaetaceae</taxon>
        <taxon>Pyrrhoderma</taxon>
    </lineage>
</organism>
<reference evidence="2 3" key="1">
    <citation type="journal article" date="2017" name="Mol. Ecol.">
        <title>Comparative and population genomic landscape of Phellinus noxius: A hypervariable fungus causing root rot in trees.</title>
        <authorList>
            <person name="Chung C.L."/>
            <person name="Lee T.J."/>
            <person name="Akiba M."/>
            <person name="Lee H.H."/>
            <person name="Kuo T.H."/>
            <person name="Liu D."/>
            <person name="Ke H.M."/>
            <person name="Yokoi T."/>
            <person name="Roa M.B."/>
            <person name="Lu M.J."/>
            <person name="Chang Y.Y."/>
            <person name="Ann P.J."/>
            <person name="Tsai J.N."/>
            <person name="Chen C.Y."/>
            <person name="Tzean S.S."/>
            <person name="Ota Y."/>
            <person name="Hattori T."/>
            <person name="Sahashi N."/>
            <person name="Liou R.F."/>
            <person name="Kikuchi T."/>
            <person name="Tsai I.J."/>
        </authorList>
    </citation>
    <scope>NUCLEOTIDE SEQUENCE [LARGE SCALE GENOMIC DNA]</scope>
    <source>
        <strain evidence="2 3">FFPRI411160</strain>
    </source>
</reference>
<protein>
    <submittedName>
        <fullName evidence="2">Uncharacterized protein</fullName>
    </submittedName>
</protein>
<dbReference type="EMBL" id="NBII01000011">
    <property type="protein sequence ID" value="PAV14887.1"/>
    <property type="molecule type" value="Genomic_DNA"/>
</dbReference>